<accession>A0A2H1V2V3</accession>
<dbReference type="InterPro" id="IPR001747">
    <property type="entry name" value="Vitellogenin_N"/>
</dbReference>
<keyword evidence="1" id="KW-0732">Signal</keyword>
<proteinExistence type="predicted"/>
<dbReference type="InterPro" id="IPR015816">
    <property type="entry name" value="Vitellinogen_b-sht_N"/>
</dbReference>
<sequence>MDSAENKWRPHRAMGAGVWCAVAWCALAGLAALPGLAGLQPARPWGALGAAAAFRLETTLQLNDAARASKEIGYKLRARLLLRPRWARDTSEYLLEFQLLSPKLYLRGKHVNADFMPYDSEWDSVGDTTFYAHWSHGLIKEVYLNPEESTDVANYQKAVLSLFQFQMLSGEHNETDVSGSCDVLYETISADVFRKIKRRCVGDEEAGVVSARRLARYSLSGQRLQALHAEELLAVGHAQLGLKLRSWHSLQADDGGLAAAVPAAPDLAAALAQLPAGLRPEPLSLRPPHDDADEDEVEDLGALVQRWAGALADDAAGAGGGAEGARAALQLLPALRRAPRAALQALLRAHGELPGLLRLLGLAGTRAAVAAAAAELQLGARDAPLEPARVFLAAFAGADDPEVVVWRTVSIARLAQDGAVLDVLRLADEARPQELAAAALLAAAAAARRPAAPAVRDAALRGLARCQDAACRAPRLLALANLRAAPPDVLLQHAERADAAAPAALAALRAADAALAGPQLERLERLALRRDVELDVRAAALELLLRRMPARPLAAHVLRELYAERGAAGHELRRVLWGLVAELPALRGLPKLLHPELRGWDAAAPAGSSSVLAREPGWACGGWRAELQALQVAAAGLLRRGAVRLQALDPANRTHDVLSVSVSPRTRNVSHIVGRRSSQVEVWTRGLEAFGGGADADAGAAEEPAAGLALSVGGARLPDVQLFRGQAELLGHVWAATASTPTPVLRALRARWRAGRVALQAGLWARARLGAAGALALDAHATLSLWINVGNDNT</sequence>
<dbReference type="GO" id="GO:0005794">
    <property type="term" value="C:Golgi apparatus"/>
    <property type="evidence" value="ECO:0007669"/>
    <property type="project" value="TreeGrafter"/>
</dbReference>
<name>A0A2H1V2V3_SPOFR</name>
<gene>
    <name evidence="3" type="ORF">SFRICE_030091</name>
</gene>
<dbReference type="SUPFAM" id="SSF56968">
    <property type="entry name" value="Lipovitellin-phosvitin complex, beta-sheet shell regions"/>
    <property type="match status" value="1"/>
</dbReference>
<dbReference type="GO" id="GO:0005548">
    <property type="term" value="F:phospholipid transporter activity"/>
    <property type="evidence" value="ECO:0007669"/>
    <property type="project" value="InterPro"/>
</dbReference>
<reference evidence="3" key="1">
    <citation type="submission" date="2016-07" db="EMBL/GenBank/DDBJ databases">
        <authorList>
            <person name="Bretaudeau A."/>
        </authorList>
    </citation>
    <scope>NUCLEOTIDE SEQUENCE</scope>
    <source>
        <strain evidence="3">Rice</strain>
        <tissue evidence="3">Whole body</tissue>
    </source>
</reference>
<dbReference type="PANTHER" id="PTHR13024">
    <property type="entry name" value="MICROSOMAL TRIGLYCERIDE TRANSFER PROTEIN, LARGE SUBUNIT"/>
    <property type="match status" value="1"/>
</dbReference>
<dbReference type="AlphaFoldDB" id="A0A2H1V2V3"/>
<organism evidence="3">
    <name type="scientific">Spodoptera frugiperda</name>
    <name type="common">Fall armyworm</name>
    <dbReference type="NCBI Taxonomy" id="7108"/>
    <lineage>
        <taxon>Eukaryota</taxon>
        <taxon>Metazoa</taxon>
        <taxon>Ecdysozoa</taxon>
        <taxon>Arthropoda</taxon>
        <taxon>Hexapoda</taxon>
        <taxon>Insecta</taxon>
        <taxon>Pterygota</taxon>
        <taxon>Neoptera</taxon>
        <taxon>Endopterygota</taxon>
        <taxon>Lepidoptera</taxon>
        <taxon>Glossata</taxon>
        <taxon>Ditrysia</taxon>
        <taxon>Noctuoidea</taxon>
        <taxon>Noctuidae</taxon>
        <taxon>Amphipyrinae</taxon>
        <taxon>Spodoptera</taxon>
    </lineage>
</organism>
<protein>
    <submittedName>
        <fullName evidence="3">SFRICE_030091</fullName>
    </submittedName>
</protein>
<dbReference type="Pfam" id="PF01347">
    <property type="entry name" value="Vitellogenin_N"/>
    <property type="match status" value="1"/>
</dbReference>
<dbReference type="InterPro" id="IPR015819">
    <property type="entry name" value="Lipid_transp_b-sht_shell"/>
</dbReference>
<evidence type="ECO:0000256" key="1">
    <source>
        <dbReference type="ARBA" id="ARBA00022729"/>
    </source>
</evidence>
<dbReference type="GO" id="GO:0005783">
    <property type="term" value="C:endoplasmic reticulum"/>
    <property type="evidence" value="ECO:0007669"/>
    <property type="project" value="TreeGrafter"/>
</dbReference>
<evidence type="ECO:0000313" key="3">
    <source>
        <dbReference type="EMBL" id="SOQ34604.1"/>
    </source>
</evidence>
<evidence type="ECO:0000259" key="2">
    <source>
        <dbReference type="Pfam" id="PF01347"/>
    </source>
</evidence>
<dbReference type="GO" id="GO:0016323">
    <property type="term" value="C:basolateral plasma membrane"/>
    <property type="evidence" value="ECO:0007669"/>
    <property type="project" value="TreeGrafter"/>
</dbReference>
<dbReference type="Gene3D" id="2.30.230.10">
    <property type="entry name" value="Lipovitellin, beta-sheet shell regions, chain A"/>
    <property type="match status" value="1"/>
</dbReference>
<dbReference type="PANTHER" id="PTHR13024:SF0">
    <property type="entry name" value="MICROSOMAL TRIACYLGLYCEROL TRANSFER PROTEIN"/>
    <property type="match status" value="1"/>
</dbReference>
<dbReference type="InterPro" id="IPR039988">
    <property type="entry name" value="MTTP"/>
</dbReference>
<dbReference type="GO" id="GO:0042157">
    <property type="term" value="P:lipoprotein metabolic process"/>
    <property type="evidence" value="ECO:0007669"/>
    <property type="project" value="TreeGrafter"/>
</dbReference>
<feature type="domain" description="Vitellogenin" evidence="2">
    <location>
        <begin position="73"/>
        <end position="188"/>
    </location>
</feature>
<dbReference type="EMBL" id="ODYU01000211">
    <property type="protein sequence ID" value="SOQ34604.1"/>
    <property type="molecule type" value="Genomic_DNA"/>
</dbReference>